<evidence type="ECO:0000313" key="3">
    <source>
        <dbReference type="EMBL" id="EJT50683.1"/>
    </source>
</evidence>
<dbReference type="VEuPathDB" id="FungiDB:A1Q1_08235"/>
<dbReference type="EMBL" id="ALBS01000096">
    <property type="protein sequence ID" value="EJT50683.1"/>
    <property type="molecule type" value="Genomic_DNA"/>
</dbReference>
<evidence type="ECO:0000313" key="4">
    <source>
        <dbReference type="Proteomes" id="UP000002748"/>
    </source>
</evidence>
<feature type="domain" description="F-box" evidence="2">
    <location>
        <begin position="90"/>
        <end position="139"/>
    </location>
</feature>
<accession>J5R4N7</accession>
<feature type="region of interest" description="Disordered" evidence="1">
    <location>
        <begin position="537"/>
        <end position="567"/>
    </location>
</feature>
<protein>
    <recommendedName>
        <fullName evidence="2">F-box domain-containing protein</fullName>
    </recommendedName>
</protein>
<dbReference type="InterPro" id="IPR001810">
    <property type="entry name" value="F-box_dom"/>
</dbReference>
<feature type="compositionally biased region" description="Acidic residues" evidence="1">
    <location>
        <begin position="542"/>
        <end position="567"/>
    </location>
</feature>
<organism evidence="3 4">
    <name type="scientific">Trichosporon asahii var. asahii (strain ATCC 90039 / CBS 2479 / JCM 2466 / KCTC 7840 / NBRC 103889/ NCYC 2677 / UAMH 7654)</name>
    <name type="common">Yeast</name>
    <dbReference type="NCBI Taxonomy" id="1186058"/>
    <lineage>
        <taxon>Eukaryota</taxon>
        <taxon>Fungi</taxon>
        <taxon>Dikarya</taxon>
        <taxon>Basidiomycota</taxon>
        <taxon>Agaricomycotina</taxon>
        <taxon>Tremellomycetes</taxon>
        <taxon>Trichosporonales</taxon>
        <taxon>Trichosporonaceae</taxon>
        <taxon>Trichosporon</taxon>
    </lineage>
</organism>
<proteinExistence type="predicted"/>
<dbReference type="OrthoDB" id="5279008at2759"/>
<sequence length="567" mass="62071">MRTRHAKRAGLHTDRMDVLQALQVCAMPGAPGTAAPLSDALSQPDQSSHCQSAFPHTPKRACALPHNHVLPSSSSALPSEMTSDADRQLASSFARLPTELLSRIARPLSTTDFCALRSTCKLVDHKLLNEFAYEFFRKKQFMMTSASLQALKDISNSRFSDYLSHVVIGTDQLFNSKWDGSITIDDKRKYRATADEQKLFGHIGCASKFEDAIAGLSRLETLDIRDFNSATRFRDGQFAQWRSYGVAELRKAGTVGFGNLEWATCIYQNILLGAAAANARIKSLEVISKRNGCLHDSSLSIAKPMAPNLSSLLSGLTKLHLDIMANWEDLKFVGLPNLCYLLQNTPNVEWLRLNIDMALSEYDGTEDKGWIGFLQWLAKEPPSSDVIAKYTPAPTFELKQLDLGRIVVSPDRLLAIVAAYPSLKTLALSRSTLTEPSGTTTPPADAGTAYLVKRVLTGLDNTTVEKFIPRALIQRTSEGRGDVQWISRGTTKDSIQLRGQPGQSEFKDAASLISFRIQTPACKSMSVSSLIADYYPASDDVSASDDGGEGDEDESDGGESNGDEDED</sequence>
<dbReference type="GeneID" id="25991747"/>
<dbReference type="SUPFAM" id="SSF81383">
    <property type="entry name" value="F-box domain"/>
    <property type="match status" value="1"/>
</dbReference>
<evidence type="ECO:0000259" key="2">
    <source>
        <dbReference type="PROSITE" id="PS50181"/>
    </source>
</evidence>
<gene>
    <name evidence="3" type="ORF">A1Q1_08235</name>
</gene>
<dbReference type="RefSeq" id="XP_014181857.1">
    <property type="nucleotide sequence ID" value="XM_014326382.1"/>
</dbReference>
<feature type="compositionally biased region" description="Polar residues" evidence="1">
    <location>
        <begin position="40"/>
        <end position="51"/>
    </location>
</feature>
<dbReference type="KEGG" id="tasa:A1Q1_08235"/>
<dbReference type="CDD" id="cd09917">
    <property type="entry name" value="F-box_SF"/>
    <property type="match status" value="1"/>
</dbReference>
<dbReference type="Proteomes" id="UP000002748">
    <property type="component" value="Unassembled WGS sequence"/>
</dbReference>
<feature type="region of interest" description="Disordered" evidence="1">
    <location>
        <begin position="33"/>
        <end position="54"/>
    </location>
</feature>
<dbReference type="InterPro" id="IPR036047">
    <property type="entry name" value="F-box-like_dom_sf"/>
</dbReference>
<evidence type="ECO:0000256" key="1">
    <source>
        <dbReference type="SAM" id="MobiDB-lite"/>
    </source>
</evidence>
<dbReference type="AlphaFoldDB" id="J5R4N7"/>
<dbReference type="HOGENOM" id="CLU_034964_0_0_1"/>
<name>J5R4N7_TRIAS</name>
<comment type="caution">
    <text evidence="3">The sequence shown here is derived from an EMBL/GenBank/DDBJ whole genome shotgun (WGS) entry which is preliminary data.</text>
</comment>
<dbReference type="PROSITE" id="PS50181">
    <property type="entry name" value="FBOX"/>
    <property type="match status" value="1"/>
</dbReference>
<reference evidence="3 4" key="1">
    <citation type="journal article" date="2012" name="Eukaryot. Cell">
        <title>Draft genome sequence of CBS 2479, the standard type strain of Trichosporon asahii.</title>
        <authorList>
            <person name="Yang R.Y."/>
            <person name="Li H.T."/>
            <person name="Zhu H."/>
            <person name="Zhou G.P."/>
            <person name="Wang M."/>
            <person name="Wang L."/>
        </authorList>
    </citation>
    <scope>NUCLEOTIDE SEQUENCE [LARGE SCALE GENOMIC DNA]</scope>
    <source>
        <strain evidence="4">ATCC 90039 / CBS 2479 / JCM 2466 / KCTC 7840 / NCYC 2677 / UAMH 7654</strain>
    </source>
</reference>
<dbReference type="SUPFAM" id="SSF52047">
    <property type="entry name" value="RNI-like"/>
    <property type="match status" value="1"/>
</dbReference>